<evidence type="ECO:0000313" key="6">
    <source>
        <dbReference type="EMBL" id="TFE02837.1"/>
    </source>
</evidence>
<keyword evidence="7" id="KW-1185">Reference proteome</keyword>
<dbReference type="InterPro" id="IPR010982">
    <property type="entry name" value="Lambda_DNA-bd_dom_sf"/>
</dbReference>
<dbReference type="PANTHER" id="PTHR30146:SF95">
    <property type="entry name" value="RIBOSE OPERON REPRESSOR"/>
    <property type="match status" value="1"/>
</dbReference>
<keyword evidence="2" id="KW-0805">Transcription regulation</keyword>
<evidence type="ECO:0000256" key="1">
    <source>
        <dbReference type="ARBA" id="ARBA00022491"/>
    </source>
</evidence>
<dbReference type="OrthoDB" id="2528004at2"/>
<evidence type="ECO:0000313" key="7">
    <source>
        <dbReference type="Proteomes" id="UP000297776"/>
    </source>
</evidence>
<proteinExistence type="predicted"/>
<dbReference type="SUPFAM" id="SSF53822">
    <property type="entry name" value="Periplasmic binding protein-like I"/>
    <property type="match status" value="1"/>
</dbReference>
<dbReference type="SMART" id="SM00354">
    <property type="entry name" value="HTH_LACI"/>
    <property type="match status" value="1"/>
</dbReference>
<comment type="caution">
    <text evidence="6">The sequence shown here is derived from an EMBL/GenBank/DDBJ whole genome shotgun (WGS) entry which is preliminary data.</text>
</comment>
<dbReference type="InterPro" id="IPR028082">
    <property type="entry name" value="Peripla_BP_I"/>
</dbReference>
<dbReference type="PROSITE" id="PS00356">
    <property type="entry name" value="HTH_LACI_1"/>
    <property type="match status" value="1"/>
</dbReference>
<name>A0A4Y8LPG2_9BACL</name>
<dbReference type="GO" id="GO:0003700">
    <property type="term" value="F:DNA-binding transcription factor activity"/>
    <property type="evidence" value="ECO:0007669"/>
    <property type="project" value="TreeGrafter"/>
</dbReference>
<dbReference type="EMBL" id="SORX01000002">
    <property type="protein sequence ID" value="TFE02837.1"/>
    <property type="molecule type" value="Genomic_DNA"/>
</dbReference>
<dbReference type="AlphaFoldDB" id="A0A4Y8LPG2"/>
<dbReference type="GO" id="GO:0000976">
    <property type="term" value="F:transcription cis-regulatory region binding"/>
    <property type="evidence" value="ECO:0007669"/>
    <property type="project" value="TreeGrafter"/>
</dbReference>
<dbReference type="RefSeq" id="WP_134379632.1">
    <property type="nucleotide sequence ID" value="NZ_SORX01000002.1"/>
</dbReference>
<feature type="domain" description="HTH lacI-type" evidence="5">
    <location>
        <begin position="3"/>
        <end position="57"/>
    </location>
</feature>
<dbReference type="Gene3D" id="1.10.260.40">
    <property type="entry name" value="lambda repressor-like DNA-binding domains"/>
    <property type="match status" value="1"/>
</dbReference>
<reference evidence="6 7" key="1">
    <citation type="submission" date="2019-03" db="EMBL/GenBank/DDBJ databases">
        <authorList>
            <person name="Yang Y."/>
        </authorList>
    </citation>
    <scope>NUCLEOTIDE SEQUENCE [LARGE SCALE GENOMIC DNA]</scope>
    <source>
        <strain evidence="6 7">ASL-1</strain>
    </source>
</reference>
<dbReference type="PRINTS" id="PR00036">
    <property type="entry name" value="HTHLACI"/>
</dbReference>
<dbReference type="Proteomes" id="UP000297776">
    <property type="component" value="Unassembled WGS sequence"/>
</dbReference>
<evidence type="ECO:0000256" key="3">
    <source>
        <dbReference type="ARBA" id="ARBA00023125"/>
    </source>
</evidence>
<accession>A0A4Y8LPG2</accession>
<evidence type="ECO:0000259" key="5">
    <source>
        <dbReference type="PROSITE" id="PS50932"/>
    </source>
</evidence>
<keyword evidence="1" id="KW-0678">Repressor</keyword>
<protein>
    <submittedName>
        <fullName evidence="6">LacI family transcriptional regulator</fullName>
    </submittedName>
</protein>
<dbReference type="Gene3D" id="3.40.50.2300">
    <property type="match status" value="2"/>
</dbReference>
<dbReference type="PANTHER" id="PTHR30146">
    <property type="entry name" value="LACI-RELATED TRANSCRIPTIONAL REPRESSOR"/>
    <property type="match status" value="1"/>
</dbReference>
<dbReference type="Pfam" id="PF00356">
    <property type="entry name" value="LacI"/>
    <property type="match status" value="1"/>
</dbReference>
<sequence length="309" mass="33872">MTVTIKDIAKAANVSFSTVSKALNDSPLVKEPTKQLILELAKEMGYETNTSAKILATGKSNAVGIYCPDLYKPEYAAFVHEVSNQLKARGYLPAVSTSGFEDAKELFARLRAGAVIVVDQKETTFANVSITLHAFNQEGDQLLMNNNSLKRESANKAANLLLSTGHQSILVISEFMSSGWLYDSFNKSAGSIHSIRHLTVNSHDLEHFYMTVRTLLDDTMPDAVVCSSRKIAEFTLLASKTLGLNIPGNMSIMAYDEMMDPSSPVSLFGLSIKKRAERISTQVHSSINQSENIFANPAPEILLNYTVKL</sequence>
<dbReference type="PROSITE" id="PS50932">
    <property type="entry name" value="HTH_LACI_2"/>
    <property type="match status" value="1"/>
</dbReference>
<evidence type="ECO:0000256" key="4">
    <source>
        <dbReference type="ARBA" id="ARBA00023163"/>
    </source>
</evidence>
<keyword evidence="3" id="KW-0238">DNA-binding</keyword>
<gene>
    <name evidence="6" type="ORF">E2626_03255</name>
</gene>
<dbReference type="SUPFAM" id="SSF47413">
    <property type="entry name" value="lambda repressor-like DNA-binding domains"/>
    <property type="match status" value="1"/>
</dbReference>
<keyword evidence="4" id="KW-0804">Transcription</keyword>
<dbReference type="InterPro" id="IPR000843">
    <property type="entry name" value="HTH_LacI"/>
</dbReference>
<evidence type="ECO:0000256" key="2">
    <source>
        <dbReference type="ARBA" id="ARBA00023015"/>
    </source>
</evidence>
<dbReference type="CDD" id="cd01392">
    <property type="entry name" value="HTH_LacI"/>
    <property type="match status" value="1"/>
</dbReference>
<organism evidence="6 7">
    <name type="scientific">Jeotgalibacillus salarius</name>
    <dbReference type="NCBI Taxonomy" id="546023"/>
    <lineage>
        <taxon>Bacteria</taxon>
        <taxon>Bacillati</taxon>
        <taxon>Bacillota</taxon>
        <taxon>Bacilli</taxon>
        <taxon>Bacillales</taxon>
        <taxon>Caryophanaceae</taxon>
        <taxon>Jeotgalibacillus</taxon>
    </lineage>
</organism>